<comment type="subcellular location">
    <subcellularLocation>
        <location evidence="1">Cytoplasm</location>
        <location evidence="1">Cytoskeleton</location>
    </subcellularLocation>
</comment>
<dbReference type="PROSITE" id="PS50082">
    <property type="entry name" value="WD_REPEATS_2"/>
    <property type="match status" value="2"/>
</dbReference>
<evidence type="ECO:0000256" key="2">
    <source>
        <dbReference type="ARBA" id="ARBA00006489"/>
    </source>
</evidence>
<dbReference type="InterPro" id="IPR055442">
    <property type="entry name" value="Beta-prop_EML-like_2nd"/>
</dbReference>
<keyword evidence="12" id="KW-1185">Reference proteome</keyword>
<dbReference type="Pfam" id="PF23414">
    <property type="entry name" value="Beta-prop_EML_2"/>
    <property type="match status" value="1"/>
</dbReference>
<name>A0A6P4ZZN9_BRABE</name>
<dbReference type="GO" id="GO:0072686">
    <property type="term" value="C:mitotic spindle"/>
    <property type="evidence" value="ECO:0007669"/>
    <property type="project" value="TreeGrafter"/>
</dbReference>
<dbReference type="InterPro" id="IPR011047">
    <property type="entry name" value="Quinoprotein_ADH-like_sf"/>
</dbReference>
<dbReference type="InterPro" id="IPR019775">
    <property type="entry name" value="WD40_repeat_CS"/>
</dbReference>
<protein>
    <submittedName>
        <fullName evidence="13">Echinoderm microtubule-associated protein-like 2 isoform X1</fullName>
    </submittedName>
</protein>
<dbReference type="InterPro" id="IPR001680">
    <property type="entry name" value="WD40_rpt"/>
</dbReference>
<evidence type="ECO:0000256" key="1">
    <source>
        <dbReference type="ARBA" id="ARBA00004245"/>
    </source>
</evidence>
<accession>A0A6P4ZZN9</accession>
<reference evidence="13" key="1">
    <citation type="submission" date="2025-08" db="UniProtKB">
        <authorList>
            <consortium name="RefSeq"/>
        </authorList>
    </citation>
    <scope>IDENTIFICATION</scope>
    <source>
        <tissue evidence="13">Gonad</tissue>
    </source>
</reference>
<evidence type="ECO:0000256" key="6">
    <source>
        <dbReference type="ARBA" id="ARBA00022737"/>
    </source>
</evidence>
<feature type="region of interest" description="Disordered" evidence="9">
    <location>
        <begin position="35"/>
        <end position="89"/>
    </location>
</feature>
<dbReference type="GO" id="GO:0005929">
    <property type="term" value="C:cilium"/>
    <property type="evidence" value="ECO:0007669"/>
    <property type="project" value="UniProtKB-ARBA"/>
</dbReference>
<dbReference type="AlphaFoldDB" id="A0A6P4ZZN9"/>
<keyword evidence="6" id="KW-0677">Repeat</keyword>
<feature type="repeat" description="WD" evidence="8">
    <location>
        <begin position="380"/>
        <end position="420"/>
    </location>
</feature>
<feature type="repeat" description="WD" evidence="8">
    <location>
        <begin position="598"/>
        <end position="639"/>
    </location>
</feature>
<dbReference type="RefSeq" id="XP_019636432.1">
    <property type="nucleotide sequence ID" value="XM_019780873.1"/>
</dbReference>
<feature type="domain" description="EML-like second beta-propeller" evidence="11">
    <location>
        <begin position="479"/>
        <end position="744"/>
    </location>
</feature>
<dbReference type="SMART" id="SM00320">
    <property type="entry name" value="WD40"/>
    <property type="match status" value="9"/>
</dbReference>
<gene>
    <name evidence="13" type="primary">LOC109479035</name>
</gene>
<dbReference type="InterPro" id="IPR055439">
    <property type="entry name" value="Beta-prop_EML_1st"/>
</dbReference>
<dbReference type="Gene3D" id="2.130.10.10">
    <property type="entry name" value="YVTN repeat-like/Quinoprotein amine dehydrogenase"/>
    <property type="match status" value="2"/>
</dbReference>
<dbReference type="GO" id="GO:0000226">
    <property type="term" value="P:microtubule cytoskeleton organization"/>
    <property type="evidence" value="ECO:0007669"/>
    <property type="project" value="TreeGrafter"/>
</dbReference>
<evidence type="ECO:0000256" key="3">
    <source>
        <dbReference type="ARBA" id="ARBA00022490"/>
    </source>
</evidence>
<dbReference type="GeneID" id="109479035"/>
<dbReference type="KEGG" id="bbel:109479035"/>
<evidence type="ECO:0000259" key="11">
    <source>
        <dbReference type="Pfam" id="PF23414"/>
    </source>
</evidence>
<feature type="region of interest" description="Disordered" evidence="9">
    <location>
        <begin position="777"/>
        <end position="831"/>
    </location>
</feature>
<evidence type="ECO:0000256" key="7">
    <source>
        <dbReference type="ARBA" id="ARBA00023212"/>
    </source>
</evidence>
<dbReference type="InterPro" id="IPR015943">
    <property type="entry name" value="WD40/YVTN_repeat-like_dom_sf"/>
</dbReference>
<dbReference type="FunFam" id="2.130.10.10:FF:000320">
    <property type="entry name" value="echinoderm microtubule-associated protein-like 6"/>
    <property type="match status" value="1"/>
</dbReference>
<proteinExistence type="inferred from homology"/>
<dbReference type="OrthoDB" id="47802at2759"/>
<organism evidence="12 13">
    <name type="scientific">Branchiostoma belcheri</name>
    <name type="common">Amphioxus</name>
    <dbReference type="NCBI Taxonomy" id="7741"/>
    <lineage>
        <taxon>Eukaryota</taxon>
        <taxon>Metazoa</taxon>
        <taxon>Chordata</taxon>
        <taxon>Cephalochordata</taxon>
        <taxon>Leptocardii</taxon>
        <taxon>Amphioxiformes</taxon>
        <taxon>Branchiostomatidae</taxon>
        <taxon>Branchiostoma</taxon>
    </lineage>
</organism>
<dbReference type="InterPro" id="IPR005108">
    <property type="entry name" value="HELP"/>
</dbReference>
<feature type="domain" description="EML-like first beta-propeller" evidence="10">
    <location>
        <begin position="167"/>
        <end position="459"/>
    </location>
</feature>
<dbReference type="SUPFAM" id="SSF50960">
    <property type="entry name" value="TolB, C-terminal domain"/>
    <property type="match status" value="1"/>
</dbReference>
<evidence type="ECO:0000256" key="9">
    <source>
        <dbReference type="SAM" id="MobiDB-lite"/>
    </source>
</evidence>
<dbReference type="PANTHER" id="PTHR13720:SF50">
    <property type="entry name" value="ECHINODERM MICROTUBULE-ASSOCIATED PROTEIN-LIKE 2"/>
    <property type="match status" value="1"/>
</dbReference>
<dbReference type="PANTHER" id="PTHR13720">
    <property type="entry name" value="WD-40 REPEAT PROTEIN"/>
    <property type="match status" value="1"/>
</dbReference>
<dbReference type="SUPFAM" id="SSF50978">
    <property type="entry name" value="WD40 repeat-like"/>
    <property type="match status" value="1"/>
</dbReference>
<dbReference type="InterPro" id="IPR050630">
    <property type="entry name" value="WD_repeat_EMAP"/>
</dbReference>
<dbReference type="SUPFAM" id="SSF50998">
    <property type="entry name" value="Quinoprotein alcohol dehydrogenase-like"/>
    <property type="match status" value="1"/>
</dbReference>
<dbReference type="PROSITE" id="PS00678">
    <property type="entry name" value="WD_REPEATS_1"/>
    <property type="match status" value="1"/>
</dbReference>
<dbReference type="Pfam" id="PF03451">
    <property type="entry name" value="HELP"/>
    <property type="match status" value="1"/>
</dbReference>
<dbReference type="Proteomes" id="UP000515135">
    <property type="component" value="Unplaced"/>
</dbReference>
<evidence type="ECO:0000313" key="12">
    <source>
        <dbReference type="Proteomes" id="UP000515135"/>
    </source>
</evidence>
<evidence type="ECO:0000256" key="8">
    <source>
        <dbReference type="PROSITE-ProRule" id="PRU00221"/>
    </source>
</evidence>
<evidence type="ECO:0000256" key="4">
    <source>
        <dbReference type="ARBA" id="ARBA00022574"/>
    </source>
</evidence>
<keyword evidence="7" id="KW-0206">Cytoskeleton</keyword>
<evidence type="ECO:0000259" key="10">
    <source>
        <dbReference type="Pfam" id="PF23409"/>
    </source>
</evidence>
<comment type="similarity">
    <text evidence="2">Belongs to the WD repeat EMAP family.</text>
</comment>
<dbReference type="PROSITE" id="PS50294">
    <property type="entry name" value="WD_REPEATS_REGION"/>
    <property type="match status" value="1"/>
</dbReference>
<dbReference type="Pfam" id="PF23409">
    <property type="entry name" value="Beta-prop_EML"/>
    <property type="match status" value="1"/>
</dbReference>
<keyword evidence="3" id="KW-0963">Cytoplasm</keyword>
<keyword evidence="4 8" id="KW-0853">WD repeat</keyword>
<evidence type="ECO:0000313" key="13">
    <source>
        <dbReference type="RefSeq" id="XP_019636432.1"/>
    </source>
</evidence>
<dbReference type="GO" id="GO:0005874">
    <property type="term" value="C:microtubule"/>
    <property type="evidence" value="ECO:0007669"/>
    <property type="project" value="UniProtKB-KW"/>
</dbReference>
<evidence type="ECO:0000256" key="5">
    <source>
        <dbReference type="ARBA" id="ARBA00022701"/>
    </source>
</evidence>
<sequence>MDGKIPVMLSNCAGVQYCRPARIANVGCGDIQWKGERERSRQRTRTSPARRLGSKSHRSPSKDRARSAPPNADRSRSCSPERPWKGPGMSSRVVRMYIRGRPITMIAPMDGGEIKENQSTPKRRLELDWVYGYNGRSCRANLRQIASGEVVYFIAAVAVLYSPTEKTQRHYMGHTDDITCLDIHPDGVTVVSGQVGGHRRDMELPHYAKLDPYFNTQYDRDNWYKSRVCIWDSRTLHTITVIGAGQLAFGPRAVSFSIADGGAQLAIANENGSGTMLRLWDWKKKHTIAEAKATTDPLFLTAFNPKDNTQLVTAGKGHVTFWTLKKNGLLSRKNGIFGKLKPKYVEYIAFLENGDVITGDSKGNILIFKKDSNQAGRTIIGAHKEGVTALYVRRDGTLMSGGGDKKIVLWDLDLQKPLKISKLPKKTGKVRSICVLESGSGTADSNIFVGTTGNCLCEGKIGEDFRLTTQGHHSELLIVATHPSQPVFVTTDDVNCVILWNASLRQVVWRTTLKYPAHSADFHPHGQLIAVGSTCGRWFVLDATTGDVIIKRKHASEQLDCLKYSPNGELLAIGSHDNCIYVYTVSDNGRAYQKRGTLRGHSSYVTHLDWDVGSRFLQSTSGDYELLYWDVTALRHVSHASSMSDVTWATQTCVFGYSVFGMWPEDADGTDINACAASNDRTMLASSDDFGKVNLYRYPCSSPMSTGQIYPGHSSHVTCVRFLYDDSYLLSTGGADCAVFQWRVVGKGAKLDKSARGQSSTDKVGGISKLTFINDLLDDTPRNGENQEEASSVRETLLHSPDNEKNSARTRQRNNSTNESHASAREPEVTPKLLANDQALIDYIFAMN</sequence>
<keyword evidence="5" id="KW-0493">Microtubule</keyword>
<dbReference type="GO" id="GO:0008017">
    <property type="term" value="F:microtubule binding"/>
    <property type="evidence" value="ECO:0007669"/>
    <property type="project" value="TreeGrafter"/>
</dbReference>
<dbReference type="InterPro" id="IPR036322">
    <property type="entry name" value="WD40_repeat_dom_sf"/>
</dbReference>